<gene>
    <name evidence="2" type="ORF">L5515_017886</name>
</gene>
<dbReference type="AlphaFoldDB" id="A0AAE9F9W9"/>
<organism evidence="2 3">
    <name type="scientific">Caenorhabditis briggsae</name>
    <dbReference type="NCBI Taxonomy" id="6238"/>
    <lineage>
        <taxon>Eukaryota</taxon>
        <taxon>Metazoa</taxon>
        <taxon>Ecdysozoa</taxon>
        <taxon>Nematoda</taxon>
        <taxon>Chromadorea</taxon>
        <taxon>Rhabditida</taxon>
        <taxon>Rhabditina</taxon>
        <taxon>Rhabditomorpha</taxon>
        <taxon>Rhabditoidea</taxon>
        <taxon>Rhabditidae</taxon>
        <taxon>Peloderinae</taxon>
        <taxon>Caenorhabditis</taxon>
    </lineage>
</organism>
<evidence type="ECO:0000313" key="3">
    <source>
        <dbReference type="Proteomes" id="UP000829354"/>
    </source>
</evidence>
<keyword evidence="3" id="KW-1185">Reference proteome</keyword>
<feature type="compositionally biased region" description="Polar residues" evidence="1">
    <location>
        <begin position="1"/>
        <end position="12"/>
    </location>
</feature>
<name>A0AAE9F9W9_CAEBR</name>
<proteinExistence type="predicted"/>
<dbReference type="Proteomes" id="UP000829354">
    <property type="component" value="Chromosome X"/>
</dbReference>
<evidence type="ECO:0000256" key="1">
    <source>
        <dbReference type="SAM" id="MobiDB-lite"/>
    </source>
</evidence>
<protein>
    <submittedName>
        <fullName evidence="2">Uncharacterized protein</fullName>
    </submittedName>
</protein>
<feature type="region of interest" description="Disordered" evidence="1">
    <location>
        <begin position="1"/>
        <end position="49"/>
    </location>
</feature>
<dbReference type="EMBL" id="CP092625">
    <property type="protein sequence ID" value="UMM41779.1"/>
    <property type="molecule type" value="Genomic_DNA"/>
</dbReference>
<reference evidence="2 3" key="1">
    <citation type="submission" date="2022-04" db="EMBL/GenBank/DDBJ databases">
        <title>Chromosome-level reference genomes for two strains of Caenorhabditis briggsae: an improved platform for comparative genomics.</title>
        <authorList>
            <person name="Stevens L."/>
            <person name="Andersen E."/>
        </authorList>
    </citation>
    <scope>NUCLEOTIDE SEQUENCE [LARGE SCALE GENOMIC DNA]</scope>
    <source>
        <strain evidence="2">VX34</strain>
        <tissue evidence="2">Whole-organism</tissue>
    </source>
</reference>
<accession>A0AAE9F9W9</accession>
<sequence length="101" mass="10667">MGSSASKNSVQLQPKVIDIKQPGTSPNEGGSLPATLVETQKPSKCANRSGISSQMTLSSEMYSQNAYDNYGFCAGLEDHEATLSHAVALRLAPPVNHPHAN</sequence>
<evidence type="ECO:0000313" key="2">
    <source>
        <dbReference type="EMBL" id="UMM41779.1"/>
    </source>
</evidence>